<keyword evidence="1" id="KW-0732">Signal</keyword>
<name>A0ABS7ZRC8_9GAMM</name>
<feature type="signal peptide" evidence="1">
    <location>
        <begin position="1"/>
        <end position="27"/>
    </location>
</feature>
<organism evidence="2 3">
    <name type="scientific">Thalassolituus marinus</name>
    <dbReference type="NCBI Taxonomy" id="671053"/>
    <lineage>
        <taxon>Bacteria</taxon>
        <taxon>Pseudomonadati</taxon>
        <taxon>Pseudomonadota</taxon>
        <taxon>Gammaproteobacteria</taxon>
        <taxon>Oceanospirillales</taxon>
        <taxon>Oceanospirillaceae</taxon>
        <taxon>Thalassolituus</taxon>
    </lineage>
</organism>
<evidence type="ECO:0000256" key="1">
    <source>
        <dbReference type="SAM" id="SignalP"/>
    </source>
</evidence>
<dbReference type="RefSeq" id="WP_225675134.1">
    <property type="nucleotide sequence ID" value="NZ_JAEDAH010000059.1"/>
</dbReference>
<accession>A0ABS7ZRC8</accession>
<keyword evidence="3" id="KW-1185">Reference proteome</keyword>
<dbReference type="PANTHER" id="PTHR34387:SF1">
    <property type="entry name" value="PERIPLASMIC IMMUNOGENIC PROTEIN"/>
    <property type="match status" value="1"/>
</dbReference>
<dbReference type="EMBL" id="JAEDAH010000059">
    <property type="protein sequence ID" value="MCA6064297.1"/>
    <property type="molecule type" value="Genomic_DNA"/>
</dbReference>
<dbReference type="Gene3D" id="3.30.70.2970">
    <property type="entry name" value="Protein of unknown function (DUF541), domain 2"/>
    <property type="match status" value="1"/>
</dbReference>
<evidence type="ECO:0000313" key="3">
    <source>
        <dbReference type="Proteomes" id="UP000714380"/>
    </source>
</evidence>
<protein>
    <submittedName>
        <fullName evidence="2">SIMPL domain-containing protein</fullName>
    </submittedName>
</protein>
<dbReference type="InterPro" id="IPR007497">
    <property type="entry name" value="SIMPL/DUF541"/>
</dbReference>
<sequence length="234" mass="25692">MKANTLSRLMMVPLMGAALLLPVSALAGEHYVEVSGNGEVKAWPDFITLSLNVSASAADAASAKQQLDEQMQQLLSLSDGFNIAREDVDASRINRQPLWHWNDGSREYRGEQISRPVTLTLRDTSQYAQLSHDMMAIKGLSLNGQSMGFADRRQLEQQAMTLALHDARDKAQQMAKALDSGIDGVLRIEEQGGMATPMIMEGRAFAMAKSEPAPMLIQQQTISTSVRVRFALDD</sequence>
<dbReference type="Gene3D" id="3.30.110.170">
    <property type="entry name" value="Protein of unknown function (DUF541), domain 1"/>
    <property type="match status" value="1"/>
</dbReference>
<proteinExistence type="predicted"/>
<feature type="chain" id="PRO_5045954885" evidence="1">
    <location>
        <begin position="28"/>
        <end position="234"/>
    </location>
</feature>
<dbReference type="Pfam" id="PF04402">
    <property type="entry name" value="SIMPL"/>
    <property type="match status" value="1"/>
</dbReference>
<dbReference type="InterPro" id="IPR052022">
    <property type="entry name" value="26kDa_periplasmic_antigen"/>
</dbReference>
<comment type="caution">
    <text evidence="2">The sequence shown here is derived from an EMBL/GenBank/DDBJ whole genome shotgun (WGS) entry which is preliminary data.</text>
</comment>
<gene>
    <name evidence="2" type="ORF">I9W95_11830</name>
</gene>
<reference evidence="2 3" key="1">
    <citation type="submission" date="2020-12" db="EMBL/GenBank/DDBJ databases">
        <title>Novel Thalassolituus-related marine hydrocarbonoclastic bacteria mediated algae-derived hydrocarbons mineralization in twilight zone of the northern South China Sea.</title>
        <authorList>
            <person name="Dong C."/>
        </authorList>
    </citation>
    <scope>NUCLEOTIDE SEQUENCE [LARGE SCALE GENOMIC DNA]</scope>
    <source>
        <strain evidence="2 3">IMCC1826</strain>
    </source>
</reference>
<dbReference type="Proteomes" id="UP000714380">
    <property type="component" value="Unassembled WGS sequence"/>
</dbReference>
<evidence type="ECO:0000313" key="2">
    <source>
        <dbReference type="EMBL" id="MCA6064297.1"/>
    </source>
</evidence>
<dbReference type="PANTHER" id="PTHR34387">
    <property type="entry name" value="SLR1258 PROTEIN"/>
    <property type="match status" value="1"/>
</dbReference>